<protein>
    <submittedName>
        <fullName evidence="1">Uncharacterized protein</fullName>
    </submittedName>
</protein>
<comment type="caution">
    <text evidence="1">The sequence shown here is derived from an EMBL/GenBank/DDBJ whole genome shotgun (WGS) entry which is preliminary data.</text>
</comment>
<name>A0ABV7QDX2_9PSEU</name>
<evidence type="ECO:0000313" key="1">
    <source>
        <dbReference type="EMBL" id="MFC3510538.1"/>
    </source>
</evidence>
<proteinExistence type="predicted"/>
<reference evidence="2" key="1">
    <citation type="journal article" date="2019" name="Int. J. Syst. Evol. Microbiol.">
        <title>The Global Catalogue of Microorganisms (GCM) 10K type strain sequencing project: providing services to taxonomists for standard genome sequencing and annotation.</title>
        <authorList>
            <consortium name="The Broad Institute Genomics Platform"/>
            <consortium name="The Broad Institute Genome Sequencing Center for Infectious Disease"/>
            <person name="Wu L."/>
            <person name="Ma J."/>
        </authorList>
    </citation>
    <scope>NUCLEOTIDE SEQUENCE [LARGE SCALE GENOMIC DNA]</scope>
    <source>
        <strain evidence="2">CGMCC 4.7682</strain>
    </source>
</reference>
<evidence type="ECO:0000313" key="2">
    <source>
        <dbReference type="Proteomes" id="UP001595764"/>
    </source>
</evidence>
<organism evidence="1 2">
    <name type="scientific">Amycolatopsis halotolerans</name>
    <dbReference type="NCBI Taxonomy" id="330083"/>
    <lineage>
        <taxon>Bacteria</taxon>
        <taxon>Bacillati</taxon>
        <taxon>Actinomycetota</taxon>
        <taxon>Actinomycetes</taxon>
        <taxon>Pseudonocardiales</taxon>
        <taxon>Pseudonocardiaceae</taxon>
        <taxon>Amycolatopsis</taxon>
    </lineage>
</organism>
<keyword evidence="2" id="KW-1185">Reference proteome</keyword>
<dbReference type="Proteomes" id="UP001595764">
    <property type="component" value="Unassembled WGS sequence"/>
</dbReference>
<dbReference type="EMBL" id="JBHRWI010000014">
    <property type="protein sequence ID" value="MFC3510538.1"/>
    <property type="molecule type" value="Genomic_DNA"/>
</dbReference>
<gene>
    <name evidence="1" type="ORF">ACFORO_10225</name>
</gene>
<accession>A0ABV7QDX2</accession>
<dbReference type="RefSeq" id="WP_377868449.1">
    <property type="nucleotide sequence ID" value="NZ_JBHMAY010000006.1"/>
</dbReference>
<sequence length="90" mass="9629">MEDRGGKLTNALSDVTGASSRRILTALIDGERAPARLTELTVGHARAKIDALTTALGSTFTGHHALMCRLFLDQIDRLAGGVTEIRDRIA</sequence>